<feature type="compositionally biased region" description="Low complexity" evidence="6">
    <location>
        <begin position="52"/>
        <end position="61"/>
    </location>
</feature>
<dbReference type="PROSITE" id="PS51779">
    <property type="entry name" value="POTRA"/>
    <property type="match status" value="1"/>
</dbReference>
<dbReference type="OrthoDB" id="9776356at2"/>
<dbReference type="GeneID" id="72429780"/>
<evidence type="ECO:0000256" key="2">
    <source>
        <dbReference type="ARBA" id="ARBA00022692"/>
    </source>
</evidence>
<organism evidence="9 10">
    <name type="scientific">Synechococcus elongatus (strain ATCC 33912 / PCC 7942 / FACHB-805)</name>
    <name type="common">Anacystis nidulans R2</name>
    <dbReference type="NCBI Taxonomy" id="1140"/>
    <lineage>
        <taxon>Bacteria</taxon>
        <taxon>Bacillati</taxon>
        <taxon>Cyanobacteriota</taxon>
        <taxon>Cyanophyceae</taxon>
        <taxon>Synechococcales</taxon>
        <taxon>Synechococcaceae</taxon>
        <taxon>Synechococcus</taxon>
    </lineage>
</organism>
<proteinExistence type="predicted"/>
<evidence type="ECO:0000256" key="6">
    <source>
        <dbReference type="SAM" id="MobiDB-lite"/>
    </source>
</evidence>
<dbReference type="PANTHER" id="PTHR12815">
    <property type="entry name" value="SORTING AND ASSEMBLY MACHINERY SAMM50 PROTEIN FAMILY MEMBER"/>
    <property type="match status" value="1"/>
</dbReference>
<feature type="compositionally biased region" description="Pro residues" evidence="6">
    <location>
        <begin position="80"/>
        <end position="105"/>
    </location>
</feature>
<dbReference type="BioCyc" id="SYNEL:SYNPCC7942_0928-MONOMER"/>
<keyword evidence="2" id="KW-0812">Transmembrane</keyword>
<evidence type="ECO:0000259" key="8">
    <source>
        <dbReference type="PROSITE" id="PS51779"/>
    </source>
</evidence>
<dbReference type="SMR" id="Q31PR1"/>
<dbReference type="GO" id="GO:0019867">
    <property type="term" value="C:outer membrane"/>
    <property type="evidence" value="ECO:0007669"/>
    <property type="project" value="InterPro"/>
</dbReference>
<feature type="chain" id="PRO_5004220546" evidence="7">
    <location>
        <begin position="30"/>
        <end position="721"/>
    </location>
</feature>
<dbReference type="HOGENOM" id="CLU_007664_2_0_3"/>
<keyword evidence="5" id="KW-0998">Cell outer membrane</keyword>
<dbReference type="PaxDb" id="1140-Synpcc7942_0928"/>
<reference evidence="10" key="1">
    <citation type="submission" date="2005-08" db="EMBL/GenBank/DDBJ databases">
        <title>Complete sequence of chromosome 1 of Synechococcus elongatus PCC 7942.</title>
        <authorList>
            <consortium name="US DOE Joint Genome Institute"/>
            <person name="Copeland A."/>
            <person name="Lucas S."/>
            <person name="Lapidus A."/>
            <person name="Barry K."/>
            <person name="Detter J.C."/>
            <person name="Glavina T."/>
            <person name="Hammon N."/>
            <person name="Israni S."/>
            <person name="Pitluck S."/>
            <person name="Schmutz J."/>
            <person name="Larimer F."/>
            <person name="Land M."/>
            <person name="Kyrpides N."/>
            <person name="Lykidis A."/>
            <person name="Richardson P."/>
        </authorList>
    </citation>
    <scope>NUCLEOTIDE SEQUENCE [LARGE SCALE GENOMIC DNA]</scope>
    <source>
        <strain evidence="10">ATCC 33912 / PCC 7942 / FACHB-805</strain>
    </source>
</reference>
<evidence type="ECO:0000313" key="10">
    <source>
        <dbReference type="Proteomes" id="UP000889800"/>
    </source>
</evidence>
<keyword evidence="10" id="KW-1185">Reference proteome</keyword>
<name>Q31PR1_SYNE7</name>
<feature type="domain" description="POTRA" evidence="8">
    <location>
        <begin position="194"/>
        <end position="269"/>
    </location>
</feature>
<evidence type="ECO:0000256" key="3">
    <source>
        <dbReference type="ARBA" id="ARBA00022729"/>
    </source>
</evidence>
<dbReference type="eggNOG" id="COG4775">
    <property type="taxonomic scope" value="Bacteria"/>
</dbReference>
<evidence type="ECO:0000256" key="1">
    <source>
        <dbReference type="ARBA" id="ARBA00004370"/>
    </source>
</evidence>
<keyword evidence="3 7" id="KW-0732">Signal</keyword>
<dbReference type="AlphaFoldDB" id="Q31PR1"/>
<dbReference type="KEGG" id="syf:Synpcc7942_0928"/>
<dbReference type="InterPro" id="IPR039910">
    <property type="entry name" value="D15-like"/>
</dbReference>
<evidence type="ECO:0000313" key="9">
    <source>
        <dbReference type="EMBL" id="ABB56958.1"/>
    </source>
</evidence>
<keyword evidence="4" id="KW-0472">Membrane</keyword>
<dbReference type="RefSeq" id="WP_011377792.1">
    <property type="nucleotide sequence ID" value="NC_007604.1"/>
</dbReference>
<feature type="signal peptide" evidence="7">
    <location>
        <begin position="1"/>
        <end position="29"/>
    </location>
</feature>
<gene>
    <name evidence="9" type="ordered locus">Synpcc7942_0928</name>
</gene>
<evidence type="ECO:0000256" key="7">
    <source>
        <dbReference type="SAM" id="SignalP"/>
    </source>
</evidence>
<evidence type="ECO:0000256" key="5">
    <source>
        <dbReference type="ARBA" id="ARBA00023237"/>
    </source>
</evidence>
<dbReference type="Gene3D" id="3.10.20.310">
    <property type="entry name" value="membrane protein fhac"/>
    <property type="match status" value="3"/>
</dbReference>
<dbReference type="EMBL" id="CP000100">
    <property type="protein sequence ID" value="ABB56958.1"/>
    <property type="molecule type" value="Genomic_DNA"/>
</dbReference>
<dbReference type="Pfam" id="PF08479">
    <property type="entry name" value="POTRA_2"/>
    <property type="match status" value="1"/>
</dbReference>
<accession>Q31PR1</accession>
<dbReference type="STRING" id="1140.Synpcc7942_0928"/>
<dbReference type="InterPro" id="IPR013686">
    <property type="entry name" value="Polypept-transport_assoc_ShlB"/>
</dbReference>
<dbReference type="InterPro" id="IPR034746">
    <property type="entry name" value="POTRA"/>
</dbReference>
<feature type="compositionally biased region" description="Low complexity" evidence="6">
    <location>
        <begin position="27"/>
        <end position="43"/>
    </location>
</feature>
<comment type="subcellular location">
    <subcellularLocation>
        <location evidence="1">Membrane</location>
    </subcellularLocation>
</comment>
<dbReference type="Pfam" id="PF01103">
    <property type="entry name" value="Omp85"/>
    <property type="match status" value="1"/>
</dbReference>
<dbReference type="Gene3D" id="2.40.160.50">
    <property type="entry name" value="membrane protein fhac: a member of the omp85/tpsb transporter family"/>
    <property type="match status" value="1"/>
</dbReference>
<dbReference type="InterPro" id="IPR000184">
    <property type="entry name" value="Bac_surfAg_D15"/>
</dbReference>
<evidence type="ECO:0000256" key="4">
    <source>
        <dbReference type="ARBA" id="ARBA00023136"/>
    </source>
</evidence>
<dbReference type="Proteomes" id="UP000889800">
    <property type="component" value="Chromosome"/>
</dbReference>
<sequence>MLKSNQAQRLALSVYCATAIAIAASPARAETKATPTPAKPATAGFAIEGPTALPQPAAAEIPPLPLAQTSPTNEGGAPPAATPTPATPPASTPAPTTPPTTPPAPAAEQPAPAEPQVLVSEVQIVGVAGNPDEAQLLDAIYGAIRTQAGATSTRTQLQNDVNAIFGTGLFSNVQVLPEDTPLGVQITFVVEPNPVLSKIELDGARVLPDSVIQETFKDDYGKILNLQTLQARIRTLNTWYRENGYVLAQVVDASRISPNGEVTLRVAEGVISELIVRFQNAEGRSTDEEGNPIRGKTRPFIVTREYSFKEGDVFNRPQAEAGLRRIFGLGLFSDVRLNLEPDPRDPTKVVVVTNVQESSTGNFSAGVGFSDASGLFGTIGLQEQNFGGNNQKLGFQLSVGQRQALFDISFSDPWIAGDPFRSSYSVNVFRSAELALQFTNGPIDVNLPNGNSIITQRTGTQILFTRPQADPYTRPEWTLFGGVSFNVVDITDINGNAFAQDEFGNPLTASGGSQDTLFGLIFGAVRDTRDNVATPTRGSLFRFNVDQFLPITANGVFYNRIRAGYSFYVPIRLLRFQEGCRKDNPTAEECPQTLAFNIQAGTALGNLPPYEAFCIGGVNTVRGYEECGLASGRSFVVASAEYRFPIISQFLGGALFADAGTSLGSDSAVIGAPAVIRGKPGGGVGYGFGVRIATPVGPVRLDLGFTPDQGNRIQFAIGEKF</sequence>
<dbReference type="PANTHER" id="PTHR12815:SF47">
    <property type="entry name" value="TRANSLOCATION AND ASSEMBLY MODULE SUBUNIT TAMA"/>
    <property type="match status" value="1"/>
</dbReference>
<feature type="region of interest" description="Disordered" evidence="6">
    <location>
        <begin position="27"/>
        <end position="114"/>
    </location>
</feature>
<protein>
    <submittedName>
        <fullName evidence="9">Outer envelope membrane protein</fullName>
    </submittedName>
</protein>